<organism evidence="1 2">
    <name type="scientific">Phlebiopsis gigantea (strain 11061_1 CR5-6)</name>
    <name type="common">White-rot fungus</name>
    <name type="synonym">Peniophora gigantea</name>
    <dbReference type="NCBI Taxonomy" id="745531"/>
    <lineage>
        <taxon>Eukaryota</taxon>
        <taxon>Fungi</taxon>
        <taxon>Dikarya</taxon>
        <taxon>Basidiomycota</taxon>
        <taxon>Agaricomycotina</taxon>
        <taxon>Agaricomycetes</taxon>
        <taxon>Polyporales</taxon>
        <taxon>Phanerochaetaceae</taxon>
        <taxon>Phlebiopsis</taxon>
    </lineage>
</organism>
<sequence length="263" mass="29949">MDDEQVGLLLVFTPSSTEVCSTLKLPSRFRTSPIIAALVPWKLNVKQYRENEWQRAQDGLKSSDGRIEAKLAESIGKLPKAVTAKPQYARGLRIHQFTPAEYDFFKRAPRRYCIWNMPSDGTMKEPGFETKALVAVLNAWKAEEVGYKVDVRVVFVHVGALRSLQKLEALAMRRAKRPEMRFYTYGTHHSVHPERWGIKEIFPLGGVVTFTAKAILEDPFEVYRLIEQISQHPLWMCYVHPCAVAAVAKTSYPATDVLSLLNR</sequence>
<name>A0A0C3S5S2_PHLG1</name>
<dbReference type="HOGENOM" id="CLU_1058103_0_0_1"/>
<reference evidence="1 2" key="1">
    <citation type="journal article" date="2014" name="PLoS Genet.">
        <title>Analysis of the Phlebiopsis gigantea genome, transcriptome and secretome provides insight into its pioneer colonization strategies of wood.</title>
        <authorList>
            <person name="Hori C."/>
            <person name="Ishida T."/>
            <person name="Igarashi K."/>
            <person name="Samejima M."/>
            <person name="Suzuki H."/>
            <person name="Master E."/>
            <person name="Ferreira P."/>
            <person name="Ruiz-Duenas F.J."/>
            <person name="Held B."/>
            <person name="Canessa P."/>
            <person name="Larrondo L.F."/>
            <person name="Schmoll M."/>
            <person name="Druzhinina I.S."/>
            <person name="Kubicek C.P."/>
            <person name="Gaskell J.A."/>
            <person name="Kersten P."/>
            <person name="St John F."/>
            <person name="Glasner J."/>
            <person name="Sabat G."/>
            <person name="Splinter BonDurant S."/>
            <person name="Syed K."/>
            <person name="Yadav J."/>
            <person name="Mgbeahuruike A.C."/>
            <person name="Kovalchuk A."/>
            <person name="Asiegbu F.O."/>
            <person name="Lackner G."/>
            <person name="Hoffmeister D."/>
            <person name="Rencoret J."/>
            <person name="Gutierrez A."/>
            <person name="Sun H."/>
            <person name="Lindquist E."/>
            <person name="Barry K."/>
            <person name="Riley R."/>
            <person name="Grigoriev I.V."/>
            <person name="Henrissat B."/>
            <person name="Kues U."/>
            <person name="Berka R.M."/>
            <person name="Martinez A.T."/>
            <person name="Covert S.F."/>
            <person name="Blanchette R.A."/>
            <person name="Cullen D."/>
        </authorList>
    </citation>
    <scope>NUCLEOTIDE SEQUENCE [LARGE SCALE GENOMIC DNA]</scope>
    <source>
        <strain evidence="1 2">11061_1 CR5-6</strain>
    </source>
</reference>
<evidence type="ECO:0000313" key="2">
    <source>
        <dbReference type="Proteomes" id="UP000053257"/>
    </source>
</evidence>
<dbReference type="STRING" id="745531.A0A0C3S5S2"/>
<keyword evidence="2" id="KW-1185">Reference proteome</keyword>
<dbReference type="EMBL" id="KN840446">
    <property type="protein sequence ID" value="KIP11426.1"/>
    <property type="molecule type" value="Genomic_DNA"/>
</dbReference>
<dbReference type="AlphaFoldDB" id="A0A0C3S5S2"/>
<gene>
    <name evidence="1" type="ORF">PHLGIDRAFT_474501</name>
</gene>
<protein>
    <submittedName>
        <fullName evidence="1">Uncharacterized protein</fullName>
    </submittedName>
</protein>
<accession>A0A0C3S5S2</accession>
<dbReference type="OrthoDB" id="433924at2759"/>
<dbReference type="Proteomes" id="UP000053257">
    <property type="component" value="Unassembled WGS sequence"/>
</dbReference>
<proteinExistence type="predicted"/>
<evidence type="ECO:0000313" key="1">
    <source>
        <dbReference type="EMBL" id="KIP11426.1"/>
    </source>
</evidence>